<dbReference type="EMBL" id="SIUB01000002">
    <property type="protein sequence ID" value="TBN54159.1"/>
    <property type="molecule type" value="Genomic_DNA"/>
</dbReference>
<evidence type="ECO:0000313" key="3">
    <source>
        <dbReference type="Proteomes" id="UP000291613"/>
    </source>
</evidence>
<feature type="chain" id="PRO_5020579442" evidence="1">
    <location>
        <begin position="28"/>
        <end position="147"/>
    </location>
</feature>
<name>A0A4Q9GIS4_9HYPH</name>
<evidence type="ECO:0000256" key="1">
    <source>
        <dbReference type="SAM" id="SignalP"/>
    </source>
</evidence>
<keyword evidence="3" id="KW-1185">Reference proteome</keyword>
<protein>
    <submittedName>
        <fullName evidence="2">Uncharacterized protein</fullName>
    </submittedName>
</protein>
<gene>
    <name evidence="2" type="ORF">EYR15_04710</name>
</gene>
<dbReference type="AlphaFoldDB" id="A0A4Q9GIS4"/>
<dbReference type="Proteomes" id="UP000291613">
    <property type="component" value="Unassembled WGS sequence"/>
</dbReference>
<sequence>MHRPMMTKAGICAFALLCLPAAAAAHAIFPGDQTVMTLGDRAFVRLQAVSDPRDASTFAVEIFNFEDWTPSRLAVATPERFVLPPRDPQSLDASERSITVLVDLNGKPMQRLRICTKSVAPRDALRARATTITTRVCANVTVKRFSA</sequence>
<keyword evidence="1" id="KW-0732">Signal</keyword>
<organism evidence="2 3">
    <name type="scientific">Hansschlegelia quercus</name>
    <dbReference type="NCBI Taxonomy" id="2528245"/>
    <lineage>
        <taxon>Bacteria</taxon>
        <taxon>Pseudomonadati</taxon>
        <taxon>Pseudomonadota</taxon>
        <taxon>Alphaproteobacteria</taxon>
        <taxon>Hyphomicrobiales</taxon>
        <taxon>Methylopilaceae</taxon>
        <taxon>Hansschlegelia</taxon>
    </lineage>
</organism>
<comment type="caution">
    <text evidence="2">The sequence shown here is derived from an EMBL/GenBank/DDBJ whole genome shotgun (WGS) entry which is preliminary data.</text>
</comment>
<reference evidence="2 3" key="1">
    <citation type="submission" date="2019-02" db="EMBL/GenBank/DDBJ databases">
        <title>Hansschlegelia quercus sp. nov., a novel methylotrophic bacterium from buds of oak (Quercus robur L.).</title>
        <authorList>
            <person name="Agafonova N.V."/>
            <person name="Kaparullina E.N."/>
            <person name="Grouzdev D.S."/>
            <person name="Doronina N.V."/>
        </authorList>
    </citation>
    <scope>NUCLEOTIDE SEQUENCE [LARGE SCALE GENOMIC DNA]</scope>
    <source>
        <strain evidence="2 3">Dub</strain>
    </source>
</reference>
<dbReference type="RefSeq" id="WP_131001752.1">
    <property type="nucleotide sequence ID" value="NZ_JBHSZR010000005.1"/>
</dbReference>
<proteinExistence type="predicted"/>
<feature type="signal peptide" evidence="1">
    <location>
        <begin position="1"/>
        <end position="27"/>
    </location>
</feature>
<accession>A0A4Q9GIS4</accession>
<evidence type="ECO:0000313" key="2">
    <source>
        <dbReference type="EMBL" id="TBN54159.1"/>
    </source>
</evidence>